<dbReference type="EMBL" id="JANBQB010000382">
    <property type="protein sequence ID" value="KAJ1976994.1"/>
    <property type="molecule type" value="Genomic_DNA"/>
</dbReference>
<gene>
    <name evidence="1" type="ORF">H4R34_003768</name>
</gene>
<sequence length="187" mass="21574">MVTNQGDPSVEEKPMAGLGILHPDLSHSIRTKRIEKTMAHVRSLIPQNEKKEFILTASQQQLLEPLLNEMTPLLDAQNWSELHAVANSWMEHLSEVYTNWHHSKQHVANLFAHTNPAHIFDPYHIAGTRPPYGFDENSLFQMSIDESTVETIIADYHNYFATFQDNLTVILRLFTKLAANYYHHDKE</sequence>
<organism evidence="1 2">
    <name type="scientific">Dimargaris verticillata</name>
    <dbReference type="NCBI Taxonomy" id="2761393"/>
    <lineage>
        <taxon>Eukaryota</taxon>
        <taxon>Fungi</taxon>
        <taxon>Fungi incertae sedis</taxon>
        <taxon>Zoopagomycota</taxon>
        <taxon>Kickxellomycotina</taxon>
        <taxon>Dimargaritomycetes</taxon>
        <taxon>Dimargaritales</taxon>
        <taxon>Dimargaritaceae</taxon>
        <taxon>Dimargaris</taxon>
    </lineage>
</organism>
<protein>
    <submittedName>
        <fullName evidence="1">Uncharacterized protein</fullName>
    </submittedName>
</protein>
<comment type="caution">
    <text evidence="1">The sequence shown here is derived from an EMBL/GenBank/DDBJ whole genome shotgun (WGS) entry which is preliminary data.</text>
</comment>
<evidence type="ECO:0000313" key="2">
    <source>
        <dbReference type="Proteomes" id="UP001151582"/>
    </source>
</evidence>
<evidence type="ECO:0000313" key="1">
    <source>
        <dbReference type="EMBL" id="KAJ1976994.1"/>
    </source>
</evidence>
<dbReference type="Proteomes" id="UP001151582">
    <property type="component" value="Unassembled WGS sequence"/>
</dbReference>
<name>A0A9W8B688_9FUNG</name>
<keyword evidence="2" id="KW-1185">Reference proteome</keyword>
<dbReference type="AlphaFoldDB" id="A0A9W8B688"/>
<feature type="non-terminal residue" evidence="1">
    <location>
        <position position="187"/>
    </location>
</feature>
<reference evidence="1" key="1">
    <citation type="submission" date="2022-07" db="EMBL/GenBank/DDBJ databases">
        <title>Phylogenomic reconstructions and comparative analyses of Kickxellomycotina fungi.</title>
        <authorList>
            <person name="Reynolds N.K."/>
            <person name="Stajich J.E."/>
            <person name="Barry K."/>
            <person name="Grigoriev I.V."/>
            <person name="Crous P."/>
            <person name="Smith M.E."/>
        </authorList>
    </citation>
    <scope>NUCLEOTIDE SEQUENCE</scope>
    <source>
        <strain evidence="1">RSA 567</strain>
    </source>
</reference>
<proteinExistence type="predicted"/>
<accession>A0A9W8B688</accession>